<keyword evidence="1" id="KW-0812">Transmembrane</keyword>
<feature type="transmembrane region" description="Helical" evidence="1">
    <location>
        <begin position="46"/>
        <end position="69"/>
    </location>
</feature>
<evidence type="ECO:0000256" key="1">
    <source>
        <dbReference type="SAM" id="Phobius"/>
    </source>
</evidence>
<dbReference type="Proteomes" id="UP001642409">
    <property type="component" value="Unassembled WGS sequence"/>
</dbReference>
<gene>
    <name evidence="2" type="ORF">HINF_LOCUS40107</name>
    <name evidence="3" type="ORF">HINF_LOCUS48605</name>
</gene>
<comment type="caution">
    <text evidence="2">The sequence shown here is derived from an EMBL/GenBank/DDBJ whole genome shotgun (WGS) entry which is preliminary data.</text>
</comment>
<keyword evidence="1" id="KW-0472">Membrane</keyword>
<evidence type="ECO:0000313" key="3">
    <source>
        <dbReference type="EMBL" id="CAL6059140.1"/>
    </source>
</evidence>
<protein>
    <submittedName>
        <fullName evidence="3">Hypothetical_protein</fullName>
    </submittedName>
</protein>
<reference evidence="3 4" key="2">
    <citation type="submission" date="2024-07" db="EMBL/GenBank/DDBJ databases">
        <authorList>
            <person name="Akdeniz Z."/>
        </authorList>
    </citation>
    <scope>NUCLEOTIDE SEQUENCE [LARGE SCALE GENOMIC DNA]</scope>
</reference>
<keyword evidence="1" id="KW-1133">Transmembrane helix</keyword>
<evidence type="ECO:0000313" key="4">
    <source>
        <dbReference type="Proteomes" id="UP001642409"/>
    </source>
</evidence>
<accession>A0AA86QAI7</accession>
<name>A0AA86QAI7_9EUKA</name>
<organism evidence="2">
    <name type="scientific">Hexamita inflata</name>
    <dbReference type="NCBI Taxonomy" id="28002"/>
    <lineage>
        <taxon>Eukaryota</taxon>
        <taxon>Metamonada</taxon>
        <taxon>Diplomonadida</taxon>
        <taxon>Hexamitidae</taxon>
        <taxon>Hexamitinae</taxon>
        <taxon>Hexamita</taxon>
    </lineage>
</organism>
<proteinExistence type="predicted"/>
<dbReference type="EMBL" id="CAXDID020000224">
    <property type="protein sequence ID" value="CAL6059140.1"/>
    <property type="molecule type" value="Genomic_DNA"/>
</dbReference>
<evidence type="ECO:0000313" key="2">
    <source>
        <dbReference type="EMBL" id="CAI9952462.1"/>
    </source>
</evidence>
<dbReference type="EMBL" id="CATOUU010000832">
    <property type="protein sequence ID" value="CAI9952462.1"/>
    <property type="molecule type" value="Genomic_DNA"/>
</dbReference>
<keyword evidence="4" id="KW-1185">Reference proteome</keyword>
<reference evidence="2" key="1">
    <citation type="submission" date="2023-06" db="EMBL/GenBank/DDBJ databases">
        <authorList>
            <person name="Kurt Z."/>
        </authorList>
    </citation>
    <scope>NUCLEOTIDE SEQUENCE</scope>
</reference>
<feature type="transmembrane region" description="Helical" evidence="1">
    <location>
        <begin position="12"/>
        <end position="40"/>
    </location>
</feature>
<dbReference type="AlphaFoldDB" id="A0AA86QAI7"/>
<sequence>MKCHIEVDVQNARVILSLLSVLNPVSFSLGVVLSIVYAFISKPALIAFGAIFIFLSICILSYQLTFICADFSAKMIFAPCCISDEFYEQLRNQTAKLSGKDEETVPLQAFYQVQSELFQELENGEKE</sequence>